<dbReference type="Pfam" id="PF08448">
    <property type="entry name" value="PAS_4"/>
    <property type="match status" value="2"/>
</dbReference>
<accession>A0A1I2D164</accession>
<dbReference type="AlphaFoldDB" id="A0A1I2D164"/>
<dbReference type="PANTHER" id="PTHR43531:SF11">
    <property type="entry name" value="METHYL-ACCEPTING CHEMOTAXIS PROTEIN 3"/>
    <property type="match status" value="1"/>
</dbReference>
<keyword evidence="1" id="KW-0145">Chemotaxis</keyword>
<dbReference type="InterPro" id="IPR051310">
    <property type="entry name" value="MCP_chemotaxis"/>
</dbReference>
<proteinExistence type="inferred from homology"/>
<dbReference type="GO" id="GO:0007165">
    <property type="term" value="P:signal transduction"/>
    <property type="evidence" value="ECO:0007669"/>
    <property type="project" value="UniProtKB-KW"/>
</dbReference>
<dbReference type="InterPro" id="IPR000700">
    <property type="entry name" value="PAS-assoc_C"/>
</dbReference>
<dbReference type="SMART" id="SM00091">
    <property type="entry name" value="PAS"/>
    <property type="match status" value="3"/>
</dbReference>
<dbReference type="SMART" id="SM00283">
    <property type="entry name" value="MA"/>
    <property type="match status" value="1"/>
</dbReference>
<evidence type="ECO:0000259" key="7">
    <source>
        <dbReference type="PROSITE" id="PS50885"/>
    </source>
</evidence>
<dbReference type="CDD" id="cd11386">
    <property type="entry name" value="MCP_signal"/>
    <property type="match status" value="1"/>
</dbReference>
<feature type="domain" description="PAS" evidence="5">
    <location>
        <begin position="28"/>
        <end position="69"/>
    </location>
</feature>
<dbReference type="InterPro" id="IPR004089">
    <property type="entry name" value="MCPsignal_dom"/>
</dbReference>
<evidence type="ECO:0000313" key="8">
    <source>
        <dbReference type="EMBL" id="SFE74249.1"/>
    </source>
</evidence>
<dbReference type="CDD" id="cd00130">
    <property type="entry name" value="PAS"/>
    <property type="match status" value="2"/>
</dbReference>
<dbReference type="SUPFAM" id="SSF58104">
    <property type="entry name" value="Methyl-accepting chemotaxis protein (MCP) signaling domain"/>
    <property type="match status" value="1"/>
</dbReference>
<dbReference type="GO" id="GO:0016020">
    <property type="term" value="C:membrane"/>
    <property type="evidence" value="ECO:0007669"/>
    <property type="project" value="InterPro"/>
</dbReference>
<evidence type="ECO:0000259" key="5">
    <source>
        <dbReference type="PROSITE" id="PS50112"/>
    </source>
</evidence>
<dbReference type="RefSeq" id="WP_149758017.1">
    <property type="nucleotide sequence ID" value="NZ_FOMS01000015.1"/>
</dbReference>
<dbReference type="Gene3D" id="3.30.450.20">
    <property type="entry name" value="PAS domain"/>
    <property type="match status" value="3"/>
</dbReference>
<dbReference type="GO" id="GO:0006935">
    <property type="term" value="P:chemotaxis"/>
    <property type="evidence" value="ECO:0007669"/>
    <property type="project" value="UniProtKB-KW"/>
</dbReference>
<dbReference type="InterPro" id="IPR003660">
    <property type="entry name" value="HAMP_dom"/>
</dbReference>
<dbReference type="PANTHER" id="PTHR43531">
    <property type="entry name" value="PROTEIN ICFG"/>
    <property type="match status" value="1"/>
</dbReference>
<feature type="domain" description="PAC" evidence="6">
    <location>
        <begin position="206"/>
        <end position="258"/>
    </location>
</feature>
<feature type="domain" description="HAMP" evidence="7">
    <location>
        <begin position="378"/>
        <end position="420"/>
    </location>
</feature>
<dbReference type="OrthoDB" id="9765776at2"/>
<dbReference type="PROSITE" id="PS50112">
    <property type="entry name" value="PAS"/>
    <property type="match status" value="3"/>
</dbReference>
<evidence type="ECO:0000313" key="9">
    <source>
        <dbReference type="Proteomes" id="UP000325289"/>
    </source>
</evidence>
<dbReference type="Pfam" id="PF00015">
    <property type="entry name" value="MCPsignal"/>
    <property type="match status" value="1"/>
</dbReference>
<comment type="similarity">
    <text evidence="2">Belongs to the methyl-accepting chemotaxis (MCP) protein family.</text>
</comment>
<dbReference type="InterPro" id="IPR013655">
    <property type="entry name" value="PAS_fold_3"/>
</dbReference>
<dbReference type="NCBIfam" id="TIGR00229">
    <property type="entry name" value="sensory_box"/>
    <property type="match status" value="3"/>
</dbReference>
<dbReference type="InterPro" id="IPR013656">
    <property type="entry name" value="PAS_4"/>
</dbReference>
<feature type="domain" description="PAS" evidence="5">
    <location>
        <begin position="147"/>
        <end position="187"/>
    </location>
</feature>
<dbReference type="SUPFAM" id="SSF55785">
    <property type="entry name" value="PYP-like sensor domain (PAS domain)"/>
    <property type="match status" value="3"/>
</dbReference>
<organism evidence="8 9">
    <name type="scientific">Roseivivax sediminis</name>
    <dbReference type="NCBI Taxonomy" id="936889"/>
    <lineage>
        <taxon>Bacteria</taxon>
        <taxon>Pseudomonadati</taxon>
        <taxon>Pseudomonadota</taxon>
        <taxon>Alphaproteobacteria</taxon>
        <taxon>Rhodobacterales</taxon>
        <taxon>Roseobacteraceae</taxon>
        <taxon>Roseivivax</taxon>
    </lineage>
</organism>
<dbReference type="Gene3D" id="1.10.287.950">
    <property type="entry name" value="Methyl-accepting chemotaxis protein"/>
    <property type="match status" value="1"/>
</dbReference>
<reference evidence="8 9" key="1">
    <citation type="submission" date="2016-10" db="EMBL/GenBank/DDBJ databases">
        <authorList>
            <person name="Varghese N."/>
            <person name="Submissions S."/>
        </authorList>
    </citation>
    <scope>NUCLEOTIDE SEQUENCE [LARGE SCALE GENOMIC DNA]</scope>
    <source>
        <strain evidence="9">YIM D21,KCTC 23444,ACCC 10710</strain>
    </source>
</reference>
<protein>
    <submittedName>
        <fullName evidence="8">Methyl-accepting chemotaxis sensory transducer with Pas/Pac sensor</fullName>
    </submittedName>
</protein>
<dbReference type="Pfam" id="PF08447">
    <property type="entry name" value="PAS_3"/>
    <property type="match status" value="1"/>
</dbReference>
<keyword evidence="3" id="KW-0807">Transducer</keyword>
<gene>
    <name evidence="8" type="ORF">SAMN04515678_11521</name>
</gene>
<name>A0A1I2D164_9RHOB</name>
<evidence type="ECO:0000256" key="2">
    <source>
        <dbReference type="ARBA" id="ARBA00029447"/>
    </source>
</evidence>
<evidence type="ECO:0000256" key="3">
    <source>
        <dbReference type="PROSITE-ProRule" id="PRU00284"/>
    </source>
</evidence>
<evidence type="ECO:0000256" key="1">
    <source>
        <dbReference type="ARBA" id="ARBA00022500"/>
    </source>
</evidence>
<evidence type="ECO:0000259" key="6">
    <source>
        <dbReference type="PROSITE" id="PS50113"/>
    </source>
</evidence>
<dbReference type="PROSITE" id="PS50885">
    <property type="entry name" value="HAMP"/>
    <property type="match status" value="1"/>
</dbReference>
<dbReference type="PROSITE" id="PS50111">
    <property type="entry name" value="CHEMOTAXIS_TRANSDUC_2"/>
    <property type="match status" value="1"/>
</dbReference>
<feature type="domain" description="PAC" evidence="6">
    <location>
        <begin position="326"/>
        <end position="380"/>
    </location>
</feature>
<dbReference type="Proteomes" id="UP000325289">
    <property type="component" value="Unassembled WGS sequence"/>
</dbReference>
<keyword evidence="9" id="KW-1185">Reference proteome</keyword>
<evidence type="ECO:0000259" key="4">
    <source>
        <dbReference type="PROSITE" id="PS50111"/>
    </source>
</evidence>
<dbReference type="InterPro" id="IPR035965">
    <property type="entry name" value="PAS-like_dom_sf"/>
</dbReference>
<feature type="domain" description="PAS" evidence="5">
    <location>
        <begin position="269"/>
        <end position="299"/>
    </location>
</feature>
<dbReference type="SMART" id="SM00086">
    <property type="entry name" value="PAC"/>
    <property type="match status" value="2"/>
</dbReference>
<dbReference type="EMBL" id="FOMS01000015">
    <property type="protein sequence ID" value="SFE74249.1"/>
    <property type="molecule type" value="Genomic_DNA"/>
</dbReference>
<dbReference type="InterPro" id="IPR000014">
    <property type="entry name" value="PAS"/>
</dbReference>
<dbReference type="PROSITE" id="PS50113">
    <property type="entry name" value="PAC"/>
    <property type="match status" value="2"/>
</dbReference>
<dbReference type="InterPro" id="IPR001610">
    <property type="entry name" value="PAC"/>
</dbReference>
<feature type="domain" description="Methyl-accepting transducer" evidence="4">
    <location>
        <begin position="425"/>
        <end position="654"/>
    </location>
</feature>
<sequence length="688" mass="75317">MGRFWPKTVPAPDGRAEQMEAVDRTHVLMRLDAGGTIVAANAAAHDALGYAEGGLEGLKFTDLLRPDDRRAPWLEQIVSRVRRGEDTFRITPVLSHSREERWLSLSFCRMPGEEGECLVVGRDVTDHHLRNRDNRGHVDATKLSMAVIEFDLDGHILDANDNFCRATGYRLDEIVGKHHRIFMPPEEAQSSAYLAFWERLSSGASENGQVRRISKSGEPLWLEATYETLRDGDGRPFKVVKYAFDITAAKNAASEAQSQIDAIQKVQAVIEFDPDGRILRANDLFCSVLGYELSEIVGRHHRIFLSEQEMSGDGYETFWRDLAAGKEASGDYLRIGKNGKRVHIRASYNPVYDASGRVTKIVKFAMDTTTFERTAEVMRQGLADLAAGRLSVELTQNLGELDEIRTNFNSAASKIRNVILQVVQQSSDVTAEAGAITSATHQLAQRTQHQAATLEESAAALQEITTSVESTAQSAMQAREQASESIDETGRSRRIVEKAMAAMDAISESSNKISSITSVIDDIAFQTNLLALNAGVEAARAGDAGRGFAVVASEVRALAQRSSDAAREIATLITESTEQVRSGVSLVGDTGSALTQIDTRVKEISDSIEKIAQTAQGQSGKIRDMNASVSTLDRATQQNAAMAEETSAGIETLERLVKQVHQELSYFDVVDDGDSHPRAKQGAYRARA</sequence>